<gene>
    <name evidence="1" type="ORF">A2841_02820</name>
</gene>
<evidence type="ECO:0000313" key="1">
    <source>
        <dbReference type="EMBL" id="OGG44286.1"/>
    </source>
</evidence>
<dbReference type="Proteomes" id="UP000178249">
    <property type="component" value="Unassembled WGS sequence"/>
</dbReference>
<name>A0A1F6C527_9BACT</name>
<evidence type="ECO:0000313" key="2">
    <source>
        <dbReference type="Proteomes" id="UP000178249"/>
    </source>
</evidence>
<dbReference type="AlphaFoldDB" id="A0A1F6C527"/>
<accession>A0A1F6C527</accession>
<reference evidence="1 2" key="1">
    <citation type="journal article" date="2016" name="Nat. Commun.">
        <title>Thousands of microbial genomes shed light on interconnected biogeochemical processes in an aquifer system.</title>
        <authorList>
            <person name="Anantharaman K."/>
            <person name="Brown C.T."/>
            <person name="Hug L.A."/>
            <person name="Sharon I."/>
            <person name="Castelle C.J."/>
            <person name="Probst A.J."/>
            <person name="Thomas B.C."/>
            <person name="Singh A."/>
            <person name="Wilkins M.J."/>
            <person name="Karaoz U."/>
            <person name="Brodie E.L."/>
            <person name="Williams K.H."/>
            <person name="Hubbard S.S."/>
            <person name="Banfield J.F."/>
        </authorList>
    </citation>
    <scope>NUCLEOTIDE SEQUENCE [LARGE SCALE GENOMIC DNA]</scope>
</reference>
<protein>
    <submittedName>
        <fullName evidence="1">Uncharacterized protein</fullName>
    </submittedName>
</protein>
<sequence length="88" mass="10305">MVYAMASESHFRRQYFHREDIERNIARLERYLKTLEDVGQIIEKHHGRFYGGRSHKVARVATETMRVMAIIKYLKSKIPKSSVGGNPL</sequence>
<dbReference type="EMBL" id="MFKP01000014">
    <property type="protein sequence ID" value="OGG44286.1"/>
    <property type="molecule type" value="Genomic_DNA"/>
</dbReference>
<proteinExistence type="predicted"/>
<comment type="caution">
    <text evidence="1">The sequence shown here is derived from an EMBL/GenBank/DDBJ whole genome shotgun (WGS) entry which is preliminary data.</text>
</comment>
<organism evidence="1 2">
    <name type="scientific">Candidatus Kaiserbacteria bacterium RIFCSPHIGHO2_01_FULL_48_10</name>
    <dbReference type="NCBI Taxonomy" id="1798476"/>
    <lineage>
        <taxon>Bacteria</taxon>
        <taxon>Candidatus Kaiseribacteriota</taxon>
    </lineage>
</organism>